<dbReference type="EMBL" id="QZKI01000015">
    <property type="protein sequence ID" value="RJP74425.1"/>
    <property type="molecule type" value="Genomic_DNA"/>
</dbReference>
<dbReference type="InterPro" id="IPR006837">
    <property type="entry name" value="Divergent_DAC"/>
</dbReference>
<gene>
    <name evidence="2" type="ORF">C4532_02455</name>
</gene>
<dbReference type="InterPro" id="IPR011330">
    <property type="entry name" value="Glyco_hydro/deAcase_b/a-brl"/>
</dbReference>
<protein>
    <submittedName>
        <fullName evidence="2">Divergent polysaccharide deacetylase family protein</fullName>
    </submittedName>
</protein>
<feature type="transmembrane region" description="Helical" evidence="1">
    <location>
        <begin position="27"/>
        <end position="49"/>
    </location>
</feature>
<evidence type="ECO:0000313" key="2">
    <source>
        <dbReference type="EMBL" id="RJP74425.1"/>
    </source>
</evidence>
<sequence length="391" mass="44602">MPISVQGQFPGDGAFRMKPRIRKKVRVALLLAALVAFFAGTYVATALLFESNTNLSLLARKVDSNFSATLSAAEASPLEVRKNYVRKHNGTLSWEQIEVVVTLDESQSMYSLSKSLQHGLDIPATTVREERRSRGALHKELQLSVYFDDLPIYQMLLRQKHIVSIPKEEVEEQRPKVALIVDDVGYDVRRALELLNLRRPMTISIFPQLKHSRHIAEVAHEMGYEIMLHLPMESGRHLRRNPGFISPDMNDKTLRWMLEKDFESIPHVAGVNNHQGSKMTCDRQAMMRVMTYLAEQNMYFIDSRTTSESVAYQVARSFGVRAAENDIFLDNEKNIEYIKGRLELLMEEAEHKGKAIGICHVHPATMQALQDMFSIMDERGIELVYASQLVN</sequence>
<dbReference type="AlphaFoldDB" id="A0A419F7P7"/>
<name>A0A419F7P7_9BACT</name>
<dbReference type="SUPFAM" id="SSF88713">
    <property type="entry name" value="Glycoside hydrolase/deacetylase"/>
    <property type="match status" value="1"/>
</dbReference>
<comment type="caution">
    <text evidence="2">The sequence shown here is derived from an EMBL/GenBank/DDBJ whole genome shotgun (WGS) entry which is preliminary data.</text>
</comment>
<dbReference type="Proteomes" id="UP000285961">
    <property type="component" value="Unassembled WGS sequence"/>
</dbReference>
<accession>A0A419F7P7</accession>
<dbReference type="PANTHER" id="PTHR30105:SF2">
    <property type="entry name" value="DIVERGENT POLYSACCHARIDE DEACETYLASE SUPERFAMILY"/>
    <property type="match status" value="1"/>
</dbReference>
<dbReference type="Pfam" id="PF04748">
    <property type="entry name" value="Polysacc_deac_2"/>
    <property type="match status" value="1"/>
</dbReference>
<proteinExistence type="predicted"/>
<dbReference type="CDD" id="cd10936">
    <property type="entry name" value="CE4_DAC2"/>
    <property type="match status" value="1"/>
</dbReference>
<keyword evidence="1" id="KW-0472">Membrane</keyword>
<keyword evidence="1" id="KW-1133">Transmembrane helix</keyword>
<evidence type="ECO:0000256" key="1">
    <source>
        <dbReference type="SAM" id="Phobius"/>
    </source>
</evidence>
<evidence type="ECO:0000313" key="3">
    <source>
        <dbReference type="Proteomes" id="UP000285961"/>
    </source>
</evidence>
<dbReference type="PANTHER" id="PTHR30105">
    <property type="entry name" value="UNCHARACTERIZED YIBQ-RELATED"/>
    <property type="match status" value="1"/>
</dbReference>
<dbReference type="GO" id="GO:0005975">
    <property type="term" value="P:carbohydrate metabolic process"/>
    <property type="evidence" value="ECO:0007669"/>
    <property type="project" value="InterPro"/>
</dbReference>
<reference evidence="2 3" key="1">
    <citation type="journal article" date="2017" name="ISME J.">
        <title>Energy and carbon metabolisms in a deep terrestrial subsurface fluid microbial community.</title>
        <authorList>
            <person name="Momper L."/>
            <person name="Jungbluth S.P."/>
            <person name="Lee M.D."/>
            <person name="Amend J.P."/>
        </authorList>
    </citation>
    <scope>NUCLEOTIDE SEQUENCE [LARGE SCALE GENOMIC DNA]</scope>
    <source>
        <strain evidence="2">SURF_17</strain>
    </source>
</reference>
<keyword evidence="1" id="KW-0812">Transmembrane</keyword>
<organism evidence="2 3">
    <name type="scientific">Candidatus Abyssobacteria bacterium SURF_17</name>
    <dbReference type="NCBI Taxonomy" id="2093361"/>
    <lineage>
        <taxon>Bacteria</taxon>
        <taxon>Pseudomonadati</taxon>
        <taxon>Candidatus Hydrogenedentota</taxon>
        <taxon>Candidatus Abyssobacteria</taxon>
    </lineage>
</organism>
<dbReference type="Gene3D" id="3.20.20.370">
    <property type="entry name" value="Glycoside hydrolase/deacetylase"/>
    <property type="match status" value="1"/>
</dbReference>